<dbReference type="AlphaFoldDB" id="A0A7W7P0M5"/>
<dbReference type="EMBL" id="JACHLI010000004">
    <property type="protein sequence ID" value="MBB4862535.1"/>
    <property type="molecule type" value="Genomic_DNA"/>
</dbReference>
<feature type="signal peptide" evidence="1">
    <location>
        <begin position="1"/>
        <end position="21"/>
    </location>
</feature>
<evidence type="ECO:0000256" key="1">
    <source>
        <dbReference type="SAM" id="SignalP"/>
    </source>
</evidence>
<organism evidence="3 4">
    <name type="scientific">Pseudomonas nitroreducens</name>
    <dbReference type="NCBI Taxonomy" id="46680"/>
    <lineage>
        <taxon>Bacteria</taxon>
        <taxon>Pseudomonadati</taxon>
        <taxon>Pseudomonadota</taxon>
        <taxon>Gammaproteobacteria</taxon>
        <taxon>Pseudomonadales</taxon>
        <taxon>Pseudomonadaceae</taxon>
        <taxon>Pseudomonas</taxon>
    </lineage>
</organism>
<evidence type="ECO:0000259" key="2">
    <source>
        <dbReference type="Pfam" id="PF00419"/>
    </source>
</evidence>
<comment type="caution">
    <text evidence="3">The sequence shown here is derived from an EMBL/GenBank/DDBJ whole genome shotgun (WGS) entry which is preliminary data.</text>
</comment>
<dbReference type="PIRSF" id="PIRSF029766">
    <property type="entry name" value="UCP029766"/>
    <property type="match status" value="1"/>
</dbReference>
<dbReference type="RefSeq" id="WP_184587085.1">
    <property type="nucleotide sequence ID" value="NZ_JACHLI010000004.1"/>
</dbReference>
<dbReference type="GO" id="GO:0007155">
    <property type="term" value="P:cell adhesion"/>
    <property type="evidence" value="ECO:0007669"/>
    <property type="project" value="InterPro"/>
</dbReference>
<name>A0A7W7P0M5_PSENT</name>
<proteinExistence type="predicted"/>
<protein>
    <submittedName>
        <fullName evidence="3">Type 1 fimbria pilin</fullName>
    </submittedName>
</protein>
<evidence type="ECO:0000313" key="3">
    <source>
        <dbReference type="EMBL" id="MBB4862535.1"/>
    </source>
</evidence>
<reference evidence="3 4" key="1">
    <citation type="submission" date="2020-08" db="EMBL/GenBank/DDBJ databases">
        <title>Functional genomics of gut bacteria from endangered species of beetles.</title>
        <authorList>
            <person name="Carlos-Shanley C."/>
        </authorList>
    </citation>
    <scope>NUCLEOTIDE SEQUENCE [LARGE SCALE GENOMIC DNA]</scope>
    <source>
        <strain evidence="3 4">S00179</strain>
    </source>
</reference>
<dbReference type="Proteomes" id="UP000566995">
    <property type="component" value="Unassembled WGS sequence"/>
</dbReference>
<evidence type="ECO:0000313" key="4">
    <source>
        <dbReference type="Proteomes" id="UP000566995"/>
    </source>
</evidence>
<dbReference type="Pfam" id="PF00419">
    <property type="entry name" value="Fimbrial"/>
    <property type="match status" value="1"/>
</dbReference>
<keyword evidence="1" id="KW-0732">Signal</keyword>
<gene>
    <name evidence="3" type="ORF">HNP46_001379</name>
</gene>
<dbReference type="GO" id="GO:0009289">
    <property type="term" value="C:pilus"/>
    <property type="evidence" value="ECO:0007669"/>
    <property type="project" value="InterPro"/>
</dbReference>
<feature type="domain" description="Fimbrial-type adhesion" evidence="2">
    <location>
        <begin position="261"/>
        <end position="448"/>
    </location>
</feature>
<feature type="chain" id="PRO_5031122544" evidence="1">
    <location>
        <begin position="22"/>
        <end position="448"/>
    </location>
</feature>
<accession>A0A7W7P0M5</accession>
<dbReference type="InterPro" id="IPR011228">
    <property type="entry name" value="UCP029766"/>
</dbReference>
<dbReference type="Gene3D" id="2.60.40.1090">
    <property type="entry name" value="Fimbrial-type adhesion domain"/>
    <property type="match status" value="1"/>
</dbReference>
<sequence length="448" mass="47587">MNPLLRLLPVAALLLAPSAWATCYKVTSVGSASTTLTYQIRPGEGTAADWAGACDTCNGPLGLPSVINVSDASFQPDGTLIASSVAPLTQYGAAAGYDPERVFFRCAASDAVYEMFSTNADDLYSGWYNGGDTVGNSIGLSAAYRTAWPNVLLRLAHVETGQYFTPIWQERVLTGLDVDSRGFQLVKAKNLSAVRSELFRAPLESQRYYSATIASQAYLYTQPAAYIAIKGPGLAYPRVGEVHYANYDGWHYNWPGAIGLYGDVTLKRYPTCAVTNVTPHVVFPSISIGEINAGQSREMPFQVDFKCQTGVINSTAANGTALGIKVSAGALAASSGLGLVNANGGLSYLVSDRYGQPGIAQGVGIRLLRNDSPMNLLANEDSAKGSNAEARGWYPAIGNASNKTSEVSGIAQYTETFRARLEKLSLGSMPTVTPGRVEATAQVVIRVQ</sequence>
<dbReference type="InterPro" id="IPR036937">
    <property type="entry name" value="Adhesion_dom_fimbrial_sf"/>
</dbReference>
<dbReference type="InterPro" id="IPR008966">
    <property type="entry name" value="Adhesion_dom_sf"/>
</dbReference>
<dbReference type="SUPFAM" id="SSF49401">
    <property type="entry name" value="Bacterial adhesins"/>
    <property type="match status" value="1"/>
</dbReference>
<dbReference type="InterPro" id="IPR000259">
    <property type="entry name" value="Adhesion_dom_fimbrial"/>
</dbReference>